<keyword evidence="3" id="KW-1185">Reference proteome</keyword>
<dbReference type="OrthoDB" id="664115at2759"/>
<comment type="caution">
    <text evidence="2">The sequence shown here is derived from an EMBL/GenBank/DDBJ whole genome shotgun (WGS) entry which is preliminary data.</text>
</comment>
<organism evidence="2 3">
    <name type="scientific">Portunus trituberculatus</name>
    <name type="common">Swimming crab</name>
    <name type="synonym">Neptunus trituberculatus</name>
    <dbReference type="NCBI Taxonomy" id="210409"/>
    <lineage>
        <taxon>Eukaryota</taxon>
        <taxon>Metazoa</taxon>
        <taxon>Ecdysozoa</taxon>
        <taxon>Arthropoda</taxon>
        <taxon>Crustacea</taxon>
        <taxon>Multicrustacea</taxon>
        <taxon>Malacostraca</taxon>
        <taxon>Eumalacostraca</taxon>
        <taxon>Eucarida</taxon>
        <taxon>Decapoda</taxon>
        <taxon>Pleocyemata</taxon>
        <taxon>Brachyura</taxon>
        <taxon>Eubrachyura</taxon>
        <taxon>Portunoidea</taxon>
        <taxon>Portunidae</taxon>
        <taxon>Portuninae</taxon>
        <taxon>Portunus</taxon>
    </lineage>
</organism>
<gene>
    <name evidence="2" type="ORF">E2C01_030909</name>
</gene>
<protein>
    <submittedName>
        <fullName evidence="2">Uncharacterized protein</fullName>
    </submittedName>
</protein>
<sequence length="116" mass="12776">MVLGVVLGSLGVLCLVVGMFVGFLKMHQRVIIHTSVTNPVYHKTTGTEEDRSGCTIEQDGIMFLPQEYDYSEAQNKVLIDHDDTLPTALRSSAVYCFTCPSCQAEYVGSTLRSLLN</sequence>
<dbReference type="AlphaFoldDB" id="A0A5B7ESA0"/>
<proteinExistence type="predicted"/>
<feature type="transmembrane region" description="Helical" evidence="1">
    <location>
        <begin position="6"/>
        <end position="24"/>
    </location>
</feature>
<keyword evidence="1" id="KW-0472">Membrane</keyword>
<keyword evidence="1" id="KW-0812">Transmembrane</keyword>
<evidence type="ECO:0000313" key="3">
    <source>
        <dbReference type="Proteomes" id="UP000324222"/>
    </source>
</evidence>
<name>A0A5B7ESA0_PORTR</name>
<dbReference type="EMBL" id="VSRR010003780">
    <property type="protein sequence ID" value="MPC37431.1"/>
    <property type="molecule type" value="Genomic_DNA"/>
</dbReference>
<dbReference type="Proteomes" id="UP000324222">
    <property type="component" value="Unassembled WGS sequence"/>
</dbReference>
<evidence type="ECO:0000256" key="1">
    <source>
        <dbReference type="SAM" id="Phobius"/>
    </source>
</evidence>
<accession>A0A5B7ESA0</accession>
<reference evidence="2 3" key="1">
    <citation type="submission" date="2019-05" db="EMBL/GenBank/DDBJ databases">
        <title>Another draft genome of Portunus trituberculatus and its Hox gene families provides insights of decapod evolution.</title>
        <authorList>
            <person name="Jeong J.-H."/>
            <person name="Song I."/>
            <person name="Kim S."/>
            <person name="Choi T."/>
            <person name="Kim D."/>
            <person name="Ryu S."/>
            <person name="Kim W."/>
        </authorList>
    </citation>
    <scope>NUCLEOTIDE SEQUENCE [LARGE SCALE GENOMIC DNA]</scope>
    <source>
        <tissue evidence="2">Muscle</tissue>
    </source>
</reference>
<evidence type="ECO:0000313" key="2">
    <source>
        <dbReference type="EMBL" id="MPC37431.1"/>
    </source>
</evidence>
<keyword evidence="1" id="KW-1133">Transmembrane helix</keyword>